<reference evidence="4" key="1">
    <citation type="submission" date="2017-09" db="EMBL/GenBank/DDBJ databases">
        <title>Depth-based differentiation of microbial function through sediment-hosted aquifers and enrichment of novel symbionts in the deep terrestrial subsurface.</title>
        <authorList>
            <person name="Probst A.J."/>
            <person name="Ladd B."/>
            <person name="Jarett J.K."/>
            <person name="Geller-Mcgrath D.E."/>
            <person name="Sieber C.M.K."/>
            <person name="Emerson J.B."/>
            <person name="Anantharaman K."/>
            <person name="Thomas B.C."/>
            <person name="Malmstrom R."/>
            <person name="Stieglmeier M."/>
            <person name="Klingl A."/>
            <person name="Woyke T."/>
            <person name="Ryan C.M."/>
            <person name="Banfield J.F."/>
        </authorList>
    </citation>
    <scope>NUCLEOTIDE SEQUENCE [LARGE SCALE GENOMIC DNA]</scope>
</reference>
<dbReference type="PANTHER" id="PTHR43630">
    <property type="entry name" value="POLY-BETA-1,6-N-ACETYL-D-GLUCOSAMINE SYNTHASE"/>
    <property type="match status" value="1"/>
</dbReference>
<protein>
    <recommendedName>
        <fullName evidence="2">Glycosyltransferase 2-like domain-containing protein</fullName>
    </recommendedName>
</protein>
<keyword evidence="1" id="KW-0812">Transmembrane</keyword>
<feature type="transmembrane region" description="Helical" evidence="1">
    <location>
        <begin position="281"/>
        <end position="303"/>
    </location>
</feature>
<feature type="domain" description="Glycosyltransferase 2-like" evidence="2">
    <location>
        <begin position="12"/>
        <end position="128"/>
    </location>
</feature>
<name>A0A2M7DE79_9BACT</name>
<keyword evidence="1" id="KW-1133">Transmembrane helix</keyword>
<sequence length="339" mass="38507">MNNPLLALPTVSVAMITYNDELIIAECLDSIFSQDYPKEKLKVLIVDGGSNDATHSIIKRTNAELIIRPDLKDQPYKRGEIAIDTPTTDIVVIFSADNRFLEKDCLKKMMELFADNEIVAVETLRYGYRKNDPILSRYFALIGGCDPIAVGLGKADRGPYDRKGWRGSGKVEDKGSYYSVAFSDDVSGIPTLGANGFAVRAEAVKRVGGFKDSLHIELCIALIHSGLRKFGFVKDSHIVHFIDIAPNLFVKRRLLCAQMYSSRNMTREYQIFAPRKDFLKLTWIILTYSTFVIPFFRAIRGYIVHRDSAWFLHPLMCFSFTIGYGILYSKKIWNNFKRP</sequence>
<dbReference type="SUPFAM" id="SSF53448">
    <property type="entry name" value="Nucleotide-diphospho-sugar transferases"/>
    <property type="match status" value="1"/>
</dbReference>
<evidence type="ECO:0000313" key="4">
    <source>
        <dbReference type="Proteomes" id="UP000229030"/>
    </source>
</evidence>
<evidence type="ECO:0000259" key="2">
    <source>
        <dbReference type="Pfam" id="PF00535"/>
    </source>
</evidence>
<feature type="transmembrane region" description="Helical" evidence="1">
    <location>
        <begin position="309"/>
        <end position="328"/>
    </location>
</feature>
<comment type="caution">
    <text evidence="3">The sequence shown here is derived from an EMBL/GenBank/DDBJ whole genome shotgun (WGS) entry which is preliminary data.</text>
</comment>
<accession>A0A2M7DE79</accession>
<dbReference type="InterPro" id="IPR001173">
    <property type="entry name" value="Glyco_trans_2-like"/>
</dbReference>
<proteinExistence type="predicted"/>
<dbReference type="AlphaFoldDB" id="A0A2M7DE79"/>
<evidence type="ECO:0000313" key="3">
    <source>
        <dbReference type="EMBL" id="PIV47177.1"/>
    </source>
</evidence>
<dbReference type="InterPro" id="IPR029044">
    <property type="entry name" value="Nucleotide-diphossugar_trans"/>
</dbReference>
<dbReference type="Gene3D" id="3.90.550.10">
    <property type="entry name" value="Spore Coat Polysaccharide Biosynthesis Protein SpsA, Chain A"/>
    <property type="match status" value="1"/>
</dbReference>
<dbReference type="Proteomes" id="UP000229030">
    <property type="component" value="Unassembled WGS sequence"/>
</dbReference>
<dbReference type="PANTHER" id="PTHR43630:SF2">
    <property type="entry name" value="GLYCOSYLTRANSFERASE"/>
    <property type="match status" value="1"/>
</dbReference>
<dbReference type="Pfam" id="PF00535">
    <property type="entry name" value="Glycos_transf_2"/>
    <property type="match status" value="1"/>
</dbReference>
<evidence type="ECO:0000256" key="1">
    <source>
        <dbReference type="SAM" id="Phobius"/>
    </source>
</evidence>
<dbReference type="EMBL" id="PETV01000042">
    <property type="protein sequence ID" value="PIV47177.1"/>
    <property type="molecule type" value="Genomic_DNA"/>
</dbReference>
<organism evidence="3 4">
    <name type="scientific">bacterium (Candidatus Gribaldobacteria) CG02_land_8_20_14_3_00_41_15</name>
    <dbReference type="NCBI Taxonomy" id="2014270"/>
    <lineage>
        <taxon>Bacteria</taxon>
        <taxon>Candidatus Gribaldobacteria</taxon>
    </lineage>
</organism>
<gene>
    <name evidence="3" type="ORF">COS21_01400</name>
</gene>
<keyword evidence="1" id="KW-0472">Membrane</keyword>